<feature type="domain" description="HTH deoR-type" evidence="4">
    <location>
        <begin position="8"/>
        <end position="63"/>
    </location>
</feature>
<dbReference type="PANTHER" id="PTHR30363">
    <property type="entry name" value="HTH-TYPE TRANSCRIPTIONAL REGULATOR SRLR-RELATED"/>
    <property type="match status" value="1"/>
</dbReference>
<dbReference type="InterPro" id="IPR018356">
    <property type="entry name" value="Tscrpt_reg_HTH_DeoR_CS"/>
</dbReference>
<dbReference type="EMBL" id="LGUV01000364">
    <property type="protein sequence ID" value="KOG45536.1"/>
    <property type="molecule type" value="Genomic_DNA"/>
</dbReference>
<dbReference type="SMART" id="SM00420">
    <property type="entry name" value="HTH_DEOR"/>
    <property type="match status" value="1"/>
</dbReference>
<dbReference type="Pfam" id="PF00455">
    <property type="entry name" value="DeoRC"/>
    <property type="match status" value="1"/>
</dbReference>
<comment type="caution">
    <text evidence="5">The sequence shown here is derived from an EMBL/GenBank/DDBJ whole genome shotgun (WGS) entry which is preliminary data.</text>
</comment>
<dbReference type="AlphaFoldDB" id="A0A0L8M593"/>
<dbReference type="SUPFAM" id="SSF100950">
    <property type="entry name" value="NagB/RpiA/CoA transferase-like"/>
    <property type="match status" value="1"/>
</dbReference>
<dbReference type="OrthoDB" id="7688673at2"/>
<evidence type="ECO:0000256" key="1">
    <source>
        <dbReference type="ARBA" id="ARBA00023015"/>
    </source>
</evidence>
<dbReference type="PROSITE" id="PS51000">
    <property type="entry name" value="HTH_DEOR_2"/>
    <property type="match status" value="1"/>
</dbReference>
<dbReference type="PANTHER" id="PTHR30363:SF44">
    <property type="entry name" value="AGA OPERON TRANSCRIPTIONAL REPRESSOR-RELATED"/>
    <property type="match status" value="1"/>
</dbReference>
<keyword evidence="3" id="KW-0804">Transcription</keyword>
<organism evidence="5 6">
    <name type="scientific">Streptomyces virginiae</name>
    <name type="common">Streptomyces cinnamonensis</name>
    <dbReference type="NCBI Taxonomy" id="1961"/>
    <lineage>
        <taxon>Bacteria</taxon>
        <taxon>Bacillati</taxon>
        <taxon>Actinomycetota</taxon>
        <taxon>Actinomycetes</taxon>
        <taxon>Kitasatosporales</taxon>
        <taxon>Streptomycetaceae</taxon>
        <taxon>Streptomyces</taxon>
    </lineage>
</organism>
<dbReference type="GO" id="GO:0003677">
    <property type="term" value="F:DNA binding"/>
    <property type="evidence" value="ECO:0007669"/>
    <property type="project" value="UniProtKB-KW"/>
</dbReference>
<name>A0A0L8M593_STRVG</name>
<keyword evidence="1" id="KW-0805">Transcription regulation</keyword>
<dbReference type="InterPro" id="IPR036390">
    <property type="entry name" value="WH_DNA-bd_sf"/>
</dbReference>
<dbReference type="InterPro" id="IPR036388">
    <property type="entry name" value="WH-like_DNA-bd_sf"/>
</dbReference>
<dbReference type="Gene3D" id="3.40.50.1360">
    <property type="match status" value="1"/>
</dbReference>
<evidence type="ECO:0000313" key="6">
    <source>
        <dbReference type="Proteomes" id="UP000037084"/>
    </source>
</evidence>
<dbReference type="SMART" id="SM01134">
    <property type="entry name" value="DeoRC"/>
    <property type="match status" value="1"/>
</dbReference>
<dbReference type="Gene3D" id="1.10.10.10">
    <property type="entry name" value="Winged helix-like DNA-binding domain superfamily/Winged helix DNA-binding domain"/>
    <property type="match status" value="1"/>
</dbReference>
<protein>
    <submittedName>
        <fullName evidence="5">Cytochrome C</fullName>
    </submittedName>
</protein>
<accession>A0A0L8M593</accession>
<proteinExistence type="predicted"/>
<gene>
    <name evidence="5" type="ORF">ADK75_31090</name>
</gene>
<dbReference type="InterPro" id="IPR001034">
    <property type="entry name" value="DeoR_HTH"/>
</dbReference>
<evidence type="ECO:0000256" key="2">
    <source>
        <dbReference type="ARBA" id="ARBA00023125"/>
    </source>
</evidence>
<dbReference type="Pfam" id="PF08220">
    <property type="entry name" value="HTH_DeoR"/>
    <property type="match status" value="1"/>
</dbReference>
<dbReference type="InterPro" id="IPR050313">
    <property type="entry name" value="Carb_Metab_HTH_regulators"/>
</dbReference>
<dbReference type="PRINTS" id="PR00037">
    <property type="entry name" value="HTHLACR"/>
</dbReference>
<dbReference type="PATRIC" id="fig|1961.12.peg.6895"/>
<dbReference type="SUPFAM" id="SSF46785">
    <property type="entry name" value="Winged helix' DNA-binding domain"/>
    <property type="match status" value="1"/>
</dbReference>
<dbReference type="PROSITE" id="PS00894">
    <property type="entry name" value="HTH_DEOR_1"/>
    <property type="match status" value="1"/>
</dbReference>
<dbReference type="InterPro" id="IPR014036">
    <property type="entry name" value="DeoR-like_C"/>
</dbReference>
<dbReference type="InterPro" id="IPR037171">
    <property type="entry name" value="NagB/RpiA_transferase-like"/>
</dbReference>
<reference evidence="6" key="1">
    <citation type="submission" date="2015-07" db="EMBL/GenBank/DDBJ databases">
        <authorList>
            <consortium name="Consortium for Microbial Forensics and Genomics (microFORGE)"/>
            <person name="Knight B.M."/>
            <person name="Roberts D.P."/>
            <person name="Lin D."/>
            <person name="Hari K."/>
            <person name="Fletcher J."/>
            <person name="Melcher U."/>
            <person name="Blagden T."/>
            <person name="Winegar R.A."/>
        </authorList>
    </citation>
    <scope>NUCLEOTIDE SEQUENCE [LARGE SCALE GENOMIC DNA]</scope>
    <source>
        <strain evidence="6">NRRL B-1447</strain>
    </source>
</reference>
<dbReference type="RefSeq" id="WP_053176354.1">
    <property type="nucleotide sequence ID" value="NZ_LGUV01000364.1"/>
</dbReference>
<sequence>MTESAPLAAQRREVILEIVRRKGAVRVAALVEQLGVSDMTIRRDLDVLARTGSVEKVHGGAVSTSGTTGDEPRFETKSTLESAAKAAIAEAAAQLVQPGSVVAISGGTTTYAVAHRLRDIPNLTVVTNSLPVAELLRSFGTEDGATAPTLLVTGGAPTKSASLVGPLADQAIRSLQVDLLIVGAHGVSERAGVTTPNLAEAETNRTLISAATRLAVVADHSKWGVVGLSRFAGLSEIDYFVSDDGLAEQARTVLGEQVGRLILAETQQA</sequence>
<keyword evidence="2" id="KW-0238">DNA-binding</keyword>
<evidence type="ECO:0000256" key="3">
    <source>
        <dbReference type="ARBA" id="ARBA00023163"/>
    </source>
</evidence>
<dbReference type="GO" id="GO:0003700">
    <property type="term" value="F:DNA-binding transcription factor activity"/>
    <property type="evidence" value="ECO:0007669"/>
    <property type="project" value="InterPro"/>
</dbReference>
<dbReference type="Proteomes" id="UP000037084">
    <property type="component" value="Unassembled WGS sequence"/>
</dbReference>
<evidence type="ECO:0000313" key="5">
    <source>
        <dbReference type="EMBL" id="KOG45536.1"/>
    </source>
</evidence>
<evidence type="ECO:0000259" key="4">
    <source>
        <dbReference type="PROSITE" id="PS51000"/>
    </source>
</evidence>